<sequence>MQGTIPEIIPDIETLAETAPEDIPKTLSTSPVAGPSGISVNKHTIELDRQVTPKRCIPNTQLPHLTIKPSKFYCQSSPSTFTVSPMAVMEVPLGNRKITTGPVRGKTAILTESSYKNEFEELFAARNKSTKSQHVKRKITEKSNKNNRKKDIMAANDDTKAAKKNVTTKSTKKKKKEKSNDNSRKRKNNSSPEPSTSSKPCETKVSGTQCNKKIKCNSDELDESQSKTSTKEPLVKFSTVKEERNDRFQLETLHRNLQFVAIDEICLEGLDGITLQAFWTRLSVALNCSSFPVHVMNFFWNIIVSSVDIECFKLESPRPELVIYDRFKERDSDFGEIIDPIEAPLDIYPYSPVLVGDVLGSASSFNSRINVTVEVRQLSLSQAEEKYGSQLVLVGTQKMRKKVISNPLADPVAEYTLIQYCLLERIARSRYLGEITQGKVSLQAMSKDPKVIFYNRKILAENYLITKQPFNLKTRNGSHSTGTLFHIVRFYKEHKTKTITMTQQIVDYLRNKPHYRMEYAELKIIFGDTKVLGKLFKMPEFQRFVKTDVPRFGRELYPDNSDKWLCVGSNKEKVIKTLELIDPTINVAGVWYEDDPKDESSDDETTHELMFKIPILHQVYDFIRQSGSEGCSLKEIQVHKGLDFYSTRAAINQLLNQKVISGVKIDIGRQRFMRYQIIESNHSNCETNVKNQEEKKQLEVEATEFLSALLEVDPEHITKPCAENNSKSTIPDSHYTHIKKLRQQSKQNPEKAATLSETYKNEHEYTTTKSIGFGFDGGSIPEHISESITRLSNPCSNNTKRKRLVKFYQTLRQTNQIKGLSVQSIINIHCPLVYQNLTYDKSYRSLLNNGLKLSRVIFTNCGCKLKHIVPKMRYMCKQQLSWDKLQALMDETQLVINELSKYSTSLKRKPEASEECAKKLKLDEEVVAEVKEMFMGPKPTLAYEYVDLEDVSVAVWISTVPEEFVETDLPYIKENNATLRTVKRSNLILDAVKRESIVTDIYSLHKDIHAQEQKEGYNVKADRKSFQRIYTRLVRSGLIKILQIVLKSAKTRRAVTVLCDPSLDVRHSIIESIIEQLKMKIFVPKKKATDEAQTTEAVPFNTSEISSSVGELKMLAGDDLEYTYKRSAGKEYGYVPKFLRMRVLHEFLFHVIYNITDGQVVRDADDMFKEFDISLDEDDVKQVPTVYSREIGWKMFVPPLPKHVGWSDGWALVCDIVLRLPLCLFVKLCNITIVIPDLPLYLEHPVKQYYLVKHLPSQIRNGLLHRRKYIYSVHETLCHLAYIGLLQFGPQKLREKDQVFIFLNRNASLYDTRTTSPGYHYVENKEYKKLQYRFLTNTDVETYWYEMWNICTHTSLGIRNAVLGTYITIEQLEAKAAMLETLKPQTAESASCRDTGEIPGDRKGAAGLDSAIWAHVKRNWNVSKLNRPAASTQSLTKLKQLRKNKKRQLKREVQNKKPIPCSERRRKAVIVRKVCGKEESLKKKKSYDVIDKKLMENLKQSRPEWNDEEDLLLNISKVISTFLCPNYKKQIVYYIVIRDALHSLVPCSVNKTSGACQRRLGVLSGSIEQQEYLQKVAKALTCIPFVKKYFKKFYDHVQTGKFLKDKQLHGAFVLLVVYFFENQNQLQHVFETIDRKTHVKPNKSKLASLPNGIGFTIDNQDSDVDVFAYDGLEKLTRSNKTPKLYPDLPQFPKLEDDVTLDTIKSIIHSTVAVRPDDISCVYQMFRVYQGYSDDILKTAVNEIRNSQMMIAKRTAKKQSDMKGLPITSKLFHFSFYYGFTQVTKFPAEVFLEAHELLLGIYTHCRELASSSDNGLPMECFQQGHAVALSEIVTNVTAHFIVDFPKEVLILNPRIADHTELIRELAIRYKKMLTLVKDGSYFKDDQQIESTEKQYNRASMIQRFLKTWFLSNDDDDVDDITEETTEANTKQDKKRKRNVHISSNLQILKSLNDDLHEQTSTKRSHEILRTVHDDNVESFEDYEKKLENLLSSEGTESVSIEAHECSKSVHHESIWERYINKGKEIKESEPIATETVCDVVETDSEINARMASIIKDDLSVEEVMKEMVNDSPSEERKVPNIIKLSRLLVKGLFPDLDEDEERLERLHQHFLVVCPDTNLIIDNFENNADLTYLYSIHPSVCKSLLCKVQKDIIVYDNLLTEEEIAQKFKALGYSDDEVSVVESLIEFILKKKVLGASSKELKNRFSTLSKQKLSRFLNILIEMNVIMRTGIIYTVFVHSRHRKQWLVESCALEYQDKMKLQTSNTEEASTVDIPTLAKSLDSYTEMKLHIRPWARIDGSLNLKLFEKWLCTVLGHCLADMCVSLTAIITSCTFLKPVDVYYLVECLQDLGCVRMNTFLSKKCWLTTESDYVDIVPATIVDEFKHIFIDTDKLAIIKFGTLLNKKLKEFDFPTDQRRIIALNMKCVVLVVYAMMLITITNGFPAITKDTKIELPGTEKINRRSPQEYEDDLVVSSNEKQFAVDSKNEETMEVAENGLIFRPLFQIKENNDVKCNRRSVNEKDETMNTDETDPC</sequence>
<accession>A0AAN7SQH6</accession>
<evidence type="ECO:0000256" key="4">
    <source>
        <dbReference type="ARBA" id="ARBA00023163"/>
    </source>
</evidence>
<evidence type="ECO:0000256" key="5">
    <source>
        <dbReference type="ARBA" id="ARBA00023242"/>
    </source>
</evidence>
<evidence type="ECO:0000313" key="9">
    <source>
        <dbReference type="EMBL" id="KAK4883978.1"/>
    </source>
</evidence>
<evidence type="ECO:0000259" key="7">
    <source>
        <dbReference type="Pfam" id="PF04182"/>
    </source>
</evidence>
<feature type="compositionally biased region" description="Basic residues" evidence="6">
    <location>
        <begin position="128"/>
        <end position="137"/>
    </location>
</feature>
<keyword evidence="3" id="KW-0238">DNA-binding</keyword>
<keyword evidence="2" id="KW-0597">Phosphoprotein</keyword>
<dbReference type="GO" id="GO:0005634">
    <property type="term" value="C:nucleus"/>
    <property type="evidence" value="ECO:0007669"/>
    <property type="project" value="UniProtKB-SubCell"/>
</dbReference>
<evidence type="ECO:0000313" key="10">
    <source>
        <dbReference type="Proteomes" id="UP001353858"/>
    </source>
</evidence>
<feature type="region of interest" description="Disordered" evidence="6">
    <location>
        <begin position="127"/>
        <end position="205"/>
    </location>
</feature>
<comment type="caution">
    <text evidence="9">The sequence shown here is derived from an EMBL/GenBank/DDBJ whole genome shotgun (WGS) entry which is preliminary data.</text>
</comment>
<dbReference type="CDD" id="cd16169">
    <property type="entry name" value="Tau138_eWH"/>
    <property type="match status" value="1"/>
</dbReference>
<dbReference type="Pfam" id="PF24101">
    <property type="entry name" value="WHD_GTF3C1"/>
    <property type="match status" value="1"/>
</dbReference>
<dbReference type="Proteomes" id="UP001353858">
    <property type="component" value="Unassembled WGS sequence"/>
</dbReference>
<dbReference type="EMBL" id="JARPUR010000001">
    <property type="protein sequence ID" value="KAK4883978.1"/>
    <property type="molecule type" value="Genomic_DNA"/>
</dbReference>
<feature type="compositionally biased region" description="Basic and acidic residues" evidence="6">
    <location>
        <begin position="138"/>
        <end position="161"/>
    </location>
</feature>
<organism evidence="9 10">
    <name type="scientific">Aquatica leii</name>
    <dbReference type="NCBI Taxonomy" id="1421715"/>
    <lineage>
        <taxon>Eukaryota</taxon>
        <taxon>Metazoa</taxon>
        <taxon>Ecdysozoa</taxon>
        <taxon>Arthropoda</taxon>
        <taxon>Hexapoda</taxon>
        <taxon>Insecta</taxon>
        <taxon>Pterygota</taxon>
        <taxon>Neoptera</taxon>
        <taxon>Endopterygota</taxon>
        <taxon>Coleoptera</taxon>
        <taxon>Polyphaga</taxon>
        <taxon>Elateriformia</taxon>
        <taxon>Elateroidea</taxon>
        <taxon>Lampyridae</taxon>
        <taxon>Luciolinae</taxon>
        <taxon>Aquatica</taxon>
    </lineage>
</organism>
<dbReference type="InterPro" id="IPR056467">
    <property type="entry name" value="eWH_GTF3C1"/>
</dbReference>
<keyword evidence="10" id="KW-1185">Reference proteome</keyword>
<evidence type="ECO:0000256" key="3">
    <source>
        <dbReference type="ARBA" id="ARBA00023125"/>
    </source>
</evidence>
<dbReference type="InterPro" id="IPR007309">
    <property type="entry name" value="TFIIIC_Bblock-bd"/>
</dbReference>
<proteinExistence type="predicted"/>
<dbReference type="InterPro" id="IPR044210">
    <property type="entry name" value="Tfc3-like"/>
</dbReference>
<dbReference type="Pfam" id="PF04182">
    <property type="entry name" value="B-block_TFIIIC"/>
    <property type="match status" value="1"/>
</dbReference>
<feature type="domain" description="GTF3C1 extended winged-helix" evidence="8">
    <location>
        <begin position="977"/>
        <end position="1080"/>
    </location>
</feature>
<reference evidence="10" key="1">
    <citation type="submission" date="2023-01" db="EMBL/GenBank/DDBJ databases">
        <title>Key to firefly adult light organ development and bioluminescence: homeobox transcription factors regulate luciferase expression and transportation to peroxisome.</title>
        <authorList>
            <person name="Fu X."/>
        </authorList>
    </citation>
    <scope>NUCLEOTIDE SEQUENCE [LARGE SCALE GENOMIC DNA]</scope>
</reference>
<dbReference type="PANTHER" id="PTHR15180:SF1">
    <property type="entry name" value="GENERAL TRANSCRIPTION FACTOR 3C POLYPEPTIDE 1"/>
    <property type="match status" value="1"/>
</dbReference>
<keyword evidence="4" id="KW-0804">Transcription</keyword>
<evidence type="ECO:0000259" key="8">
    <source>
        <dbReference type="Pfam" id="PF24101"/>
    </source>
</evidence>
<evidence type="ECO:0000256" key="2">
    <source>
        <dbReference type="ARBA" id="ARBA00022553"/>
    </source>
</evidence>
<dbReference type="PANTHER" id="PTHR15180">
    <property type="entry name" value="GENERAL TRANSCRIPTION FACTOR 3C POLYPEPTIDE 1"/>
    <property type="match status" value="1"/>
</dbReference>
<comment type="subcellular location">
    <subcellularLocation>
        <location evidence="1">Nucleus</location>
    </subcellularLocation>
</comment>
<dbReference type="GO" id="GO:0003677">
    <property type="term" value="F:DNA binding"/>
    <property type="evidence" value="ECO:0007669"/>
    <property type="project" value="UniProtKB-KW"/>
</dbReference>
<keyword evidence="5" id="KW-0539">Nucleus</keyword>
<name>A0AAN7SQH6_9COLE</name>
<dbReference type="GO" id="GO:0042791">
    <property type="term" value="P:5S class rRNA transcription by RNA polymerase III"/>
    <property type="evidence" value="ECO:0007669"/>
    <property type="project" value="TreeGrafter"/>
</dbReference>
<dbReference type="GO" id="GO:0006384">
    <property type="term" value="P:transcription initiation at RNA polymerase III promoter"/>
    <property type="evidence" value="ECO:0007669"/>
    <property type="project" value="InterPro"/>
</dbReference>
<dbReference type="InterPro" id="IPR035625">
    <property type="entry name" value="Tfc3-like_eWH"/>
</dbReference>
<evidence type="ECO:0000256" key="6">
    <source>
        <dbReference type="SAM" id="MobiDB-lite"/>
    </source>
</evidence>
<gene>
    <name evidence="9" type="ORF">RN001_000249</name>
</gene>
<feature type="domain" description="B-block binding subunit of TFIIIC" evidence="7">
    <location>
        <begin position="418"/>
        <end position="493"/>
    </location>
</feature>
<dbReference type="GO" id="GO:0000127">
    <property type="term" value="C:transcription factor TFIIIC complex"/>
    <property type="evidence" value="ECO:0007669"/>
    <property type="project" value="InterPro"/>
</dbReference>
<evidence type="ECO:0000256" key="1">
    <source>
        <dbReference type="ARBA" id="ARBA00004123"/>
    </source>
</evidence>
<feature type="compositionally biased region" description="Polar residues" evidence="6">
    <location>
        <begin position="192"/>
        <end position="205"/>
    </location>
</feature>
<protein>
    <recommendedName>
        <fullName evidence="11">General transcription factor 3C polypeptide 1</fullName>
    </recommendedName>
</protein>
<evidence type="ECO:0008006" key="11">
    <source>
        <dbReference type="Google" id="ProtNLM"/>
    </source>
</evidence>